<evidence type="ECO:0000256" key="2">
    <source>
        <dbReference type="SAM" id="Coils"/>
    </source>
</evidence>
<keyword evidence="2" id="KW-0175">Coiled coil</keyword>
<dbReference type="InterPro" id="IPR036388">
    <property type="entry name" value="WH-like_DNA-bd_sf"/>
</dbReference>
<keyword evidence="6" id="KW-1185">Reference proteome</keyword>
<comment type="caution">
    <text evidence="5">The sequence shown here is derived from an EMBL/GenBank/DDBJ whole genome shotgun (WGS) entry which is preliminary data.</text>
</comment>
<dbReference type="AlphaFoldDB" id="A0A431VLW5"/>
<evidence type="ECO:0000256" key="1">
    <source>
        <dbReference type="PROSITE-ProRule" id="PRU00169"/>
    </source>
</evidence>
<feature type="modified residue" description="4-aspartylphosphate" evidence="1">
    <location>
        <position position="64"/>
    </location>
</feature>
<dbReference type="SUPFAM" id="SSF52172">
    <property type="entry name" value="CheY-like"/>
    <property type="match status" value="1"/>
</dbReference>
<sequence>MLAMVNQGKGDTVRVLVVDDDADRAALVERSLRDSGATVAAVIGVDTDLRAALHQHRPDVIVVDLAAPDRDYLEDLMTINQETPRPVALLIGEEDRPLMARAIRAGVSLYAVDGLSAKLIRSIINTVTGHFDRYRAVNEELERSRAALNDRKVIERAKGLLMAHRDLTEDQAYKALRKMAMDQNKRLVEVAGAVLDLADLLKR</sequence>
<proteinExistence type="predicted"/>
<dbReference type="PROSITE" id="PS50921">
    <property type="entry name" value="ANTAR"/>
    <property type="match status" value="1"/>
</dbReference>
<dbReference type="InterPro" id="IPR001789">
    <property type="entry name" value="Sig_transdc_resp-reg_receiver"/>
</dbReference>
<dbReference type="GO" id="GO:0000160">
    <property type="term" value="P:phosphorelay signal transduction system"/>
    <property type="evidence" value="ECO:0007669"/>
    <property type="project" value="InterPro"/>
</dbReference>
<dbReference type="Proteomes" id="UP000277007">
    <property type="component" value="Unassembled WGS sequence"/>
</dbReference>
<dbReference type="Pfam" id="PF03861">
    <property type="entry name" value="ANTAR"/>
    <property type="match status" value="1"/>
</dbReference>
<evidence type="ECO:0000313" key="5">
    <source>
        <dbReference type="EMBL" id="RTR22436.1"/>
    </source>
</evidence>
<feature type="domain" description="ANTAR" evidence="4">
    <location>
        <begin position="134"/>
        <end position="195"/>
    </location>
</feature>
<organism evidence="5 6">
    <name type="scientific">Azospirillum griseum</name>
    <dbReference type="NCBI Taxonomy" id="2496639"/>
    <lineage>
        <taxon>Bacteria</taxon>
        <taxon>Pseudomonadati</taxon>
        <taxon>Pseudomonadota</taxon>
        <taxon>Alphaproteobacteria</taxon>
        <taxon>Rhodospirillales</taxon>
        <taxon>Azospirillaceae</taxon>
        <taxon>Azospirillum</taxon>
    </lineage>
</organism>
<keyword evidence="1" id="KW-0597">Phosphoprotein</keyword>
<feature type="coiled-coil region" evidence="2">
    <location>
        <begin position="131"/>
        <end position="158"/>
    </location>
</feature>
<evidence type="ECO:0000313" key="6">
    <source>
        <dbReference type="Proteomes" id="UP000277007"/>
    </source>
</evidence>
<dbReference type="CDD" id="cd00156">
    <property type="entry name" value="REC"/>
    <property type="match status" value="1"/>
</dbReference>
<evidence type="ECO:0000259" key="4">
    <source>
        <dbReference type="PROSITE" id="PS50921"/>
    </source>
</evidence>
<dbReference type="Gene3D" id="1.10.10.10">
    <property type="entry name" value="Winged helix-like DNA-binding domain superfamily/Winged helix DNA-binding domain"/>
    <property type="match status" value="1"/>
</dbReference>
<dbReference type="EMBL" id="RXMA01000004">
    <property type="protein sequence ID" value="RTR22436.1"/>
    <property type="molecule type" value="Genomic_DNA"/>
</dbReference>
<dbReference type="InterPro" id="IPR011006">
    <property type="entry name" value="CheY-like_superfamily"/>
</dbReference>
<reference evidence="5 6" key="1">
    <citation type="submission" date="2018-12" db="EMBL/GenBank/DDBJ databases">
        <authorList>
            <person name="Yang Y."/>
        </authorList>
    </citation>
    <scope>NUCLEOTIDE SEQUENCE [LARGE SCALE GENOMIC DNA]</scope>
    <source>
        <strain evidence="5 6">L-25-5w-1</strain>
    </source>
</reference>
<protein>
    <submittedName>
        <fullName evidence="5">ANTAR domain-containing protein</fullName>
    </submittedName>
</protein>
<dbReference type="InterPro" id="IPR008327">
    <property type="entry name" value="Sig_transdc_resp-reg_antiterm"/>
</dbReference>
<gene>
    <name evidence="5" type="ORF">EJ903_06315</name>
</gene>
<evidence type="ECO:0000259" key="3">
    <source>
        <dbReference type="PROSITE" id="PS50110"/>
    </source>
</evidence>
<name>A0A431VLW5_9PROT</name>
<accession>A0A431VLW5</accession>
<dbReference type="Gene3D" id="3.40.50.2300">
    <property type="match status" value="1"/>
</dbReference>
<dbReference type="PROSITE" id="PS50110">
    <property type="entry name" value="RESPONSE_REGULATORY"/>
    <property type="match status" value="1"/>
</dbReference>
<dbReference type="InterPro" id="IPR005561">
    <property type="entry name" value="ANTAR"/>
</dbReference>
<dbReference type="SMART" id="SM01012">
    <property type="entry name" value="ANTAR"/>
    <property type="match status" value="1"/>
</dbReference>
<feature type="domain" description="Response regulatory" evidence="3">
    <location>
        <begin position="14"/>
        <end position="128"/>
    </location>
</feature>
<dbReference type="GO" id="GO:0003723">
    <property type="term" value="F:RNA binding"/>
    <property type="evidence" value="ECO:0007669"/>
    <property type="project" value="InterPro"/>
</dbReference>
<dbReference type="PIRSF" id="PIRSF036382">
    <property type="entry name" value="RR_antiterm"/>
    <property type="match status" value="1"/>
</dbReference>
<dbReference type="Pfam" id="PF00072">
    <property type="entry name" value="Response_reg"/>
    <property type="match status" value="1"/>
</dbReference>